<dbReference type="Pfam" id="PF14359">
    <property type="entry name" value="DUF4406"/>
    <property type="match status" value="1"/>
</dbReference>
<dbReference type="Proteomes" id="UP000203479">
    <property type="component" value="Segment"/>
</dbReference>
<keyword evidence="2" id="KW-1185">Reference proteome</keyword>
<protein>
    <submittedName>
        <fullName evidence="1">Nucleoside deoxyribosyltransferase</fullName>
    </submittedName>
</protein>
<dbReference type="Gene3D" id="3.40.50.10400">
    <property type="entry name" value="Hypothetical protein PA1492"/>
    <property type="match status" value="1"/>
</dbReference>
<evidence type="ECO:0000313" key="2">
    <source>
        <dbReference type="Proteomes" id="UP000203479"/>
    </source>
</evidence>
<proteinExistence type="predicted"/>
<dbReference type="EMBL" id="KT591490">
    <property type="protein sequence ID" value="ALF00489.1"/>
    <property type="molecule type" value="Genomic_DNA"/>
</dbReference>
<name>A0A0M4S3W0_9CAUD</name>
<evidence type="ECO:0000313" key="1">
    <source>
        <dbReference type="EMBL" id="ALF00489.1"/>
    </source>
</evidence>
<accession>A0A0M4S3W0</accession>
<dbReference type="SUPFAM" id="SSF52309">
    <property type="entry name" value="N-(deoxy)ribosyltransferase-like"/>
    <property type="match status" value="1"/>
</dbReference>
<gene>
    <name evidence="1" type="ORF">SEA_MUFASA_55</name>
</gene>
<sequence>MTYDETSATEAGDPDTWVDPHLWAHACIAANACVPPRRPESMLQALGALDELLLRESGVTMRAYTWLPEQPALPAADPSQPIDVDVVEVGKPNGDNGNAAASADALAGIPAQQTQPGLPKWIVDMAADAAYEYARRCGAAILGLPVDPLDDVVYIAGPMTGYPRWNAAAFEGMAAYLRSLGHTVISPNELHEPDENTPWAWYMRRDLAELVKCSTVVMLSGWEDSRGASLEHYVAKALGLRIFYYPNIEGLLP</sequence>
<dbReference type="KEGG" id="vg:26622585"/>
<dbReference type="OrthoDB" id="9467at10239"/>
<dbReference type="InterPro" id="IPR025518">
    <property type="entry name" value="DUF4406"/>
</dbReference>
<reference evidence="1 2" key="1">
    <citation type="submission" date="2015-08" db="EMBL/GenBank/DDBJ databases">
        <authorList>
            <person name="Bailey A.M."/>
            <person name="Bennett K.E."/>
            <person name="Carter P.S."/>
            <person name="Deans N.C."/>
            <person name="Dyle E.V."/>
            <person name="Florea A."/>
            <person name="Giraldo T.A."/>
            <person name="Hayes M.A."/>
            <person name="Ikejiani J."/>
            <person name="Seawell W.C."/>
            <person name="Shah H."/>
            <person name="Toussaint T.E."/>
            <person name="Coleman D."/>
            <person name="Hammonds-Odie L.P."/>
            <person name="Barrera A.L."/>
            <person name="Serrano M.G."/>
            <person name="Buck G."/>
            <person name="Lee V."/>
            <person name="Wang Y."/>
            <person name="Carvalho R."/>
            <person name="Voegtly L."/>
            <person name="Shi R."/>
            <person name="Duckworth R."/>
            <person name="Johnson A."/>
            <person name="Loviza R."/>
            <person name="Walstead R."/>
            <person name="Shah Z."/>
            <person name="Kiflezghi M."/>
            <person name="Wade K."/>
            <person name="Anders K.R."/>
            <person name="Bradley K.W."/>
            <person name="Asai D.J."/>
            <person name="Bowman C.A."/>
            <person name="Russell D.A."/>
            <person name="Pope W.H."/>
            <person name="Jacobs-Sera D."/>
            <person name="Hendrix R.W."/>
            <person name="Hatfull G.F."/>
        </authorList>
    </citation>
    <scope>NUCLEOTIDE SEQUENCE [LARGE SCALE GENOMIC DNA]</scope>
</reference>
<organism evidence="1 2">
    <name type="scientific">Mycobacterium phage Mufasa</name>
    <dbReference type="NCBI Taxonomy" id="1718600"/>
    <lineage>
        <taxon>Viruses</taxon>
        <taxon>Duplodnaviria</taxon>
        <taxon>Heunggongvirae</taxon>
        <taxon>Uroviricota</taxon>
        <taxon>Caudoviricetes</taxon>
        <taxon>Weiservirinae</taxon>
        <taxon>Timquatrovirus</taxon>
        <taxon>Timquatrovirus mufasa</taxon>
    </lineage>
</organism>
<dbReference type="GeneID" id="26622585"/>
<dbReference type="RefSeq" id="YP_009195301.1">
    <property type="nucleotide sequence ID" value="NC_028759.1"/>
</dbReference>